<dbReference type="InterPro" id="IPR008528">
    <property type="entry name" value="unc-13_homologue"/>
</dbReference>
<feature type="compositionally biased region" description="Gly residues" evidence="1">
    <location>
        <begin position="81"/>
        <end position="99"/>
    </location>
</feature>
<name>A0A8X7UQ31_BRACI</name>
<dbReference type="AlphaFoldDB" id="A0A8X7UQ31"/>
<reference evidence="2 3" key="1">
    <citation type="submission" date="2020-02" db="EMBL/GenBank/DDBJ databases">
        <authorList>
            <person name="Ma Q."/>
            <person name="Huang Y."/>
            <person name="Song X."/>
            <person name="Pei D."/>
        </authorList>
    </citation>
    <scope>NUCLEOTIDE SEQUENCE [LARGE SCALE GENOMIC DNA]</scope>
    <source>
        <strain evidence="2">Sxm20200214</strain>
        <tissue evidence="2">Leaf</tissue>
    </source>
</reference>
<protein>
    <submittedName>
        <fullName evidence="2">Uncharacterized protein</fullName>
    </submittedName>
</protein>
<evidence type="ECO:0000313" key="3">
    <source>
        <dbReference type="Proteomes" id="UP000886595"/>
    </source>
</evidence>
<dbReference type="Proteomes" id="UP000886595">
    <property type="component" value="Unassembled WGS sequence"/>
</dbReference>
<sequence>MNHRRESFSVTISNMGSGSTVVCPNTDLLWPFGKLNGLAHDDIRETAYEIFFTACRSSPGFGGRTALTFYSSHNNNDNHGEGGGGGGSNGGGSGSGFGFSGRKEVVTTPTSRVKRALGLKMLKRSPSRRMSTIGVAGGAGTNSLSPGGGSGSGHISPGAGFSTVQPTRPRRPLTSAEIMRQQMRVTEQSDSRLRKTLLRTLVGQTGRRAETIILPLELLRHLKTSEFGDGQEYQLWQRRQLKVLEAGLLLHPSIPLDKTNNYAMRLREIVRQSENRPIDTSKTSDTMRTLCNVVVFYLGAALMETHPMFVTGLMVTLFNPIG</sequence>
<comment type="caution">
    <text evidence="2">The sequence shown here is derived from an EMBL/GenBank/DDBJ whole genome shotgun (WGS) entry which is preliminary data.</text>
</comment>
<dbReference type="PANTHER" id="PTHR31280:SF1">
    <property type="entry name" value="OS03G0138600 PROTEIN"/>
    <property type="match status" value="1"/>
</dbReference>
<accession>A0A8X7UQ31</accession>
<dbReference type="EMBL" id="JAAMPC010000010">
    <property type="protein sequence ID" value="KAG2285691.1"/>
    <property type="molecule type" value="Genomic_DNA"/>
</dbReference>
<evidence type="ECO:0000313" key="2">
    <source>
        <dbReference type="EMBL" id="KAG2285691.1"/>
    </source>
</evidence>
<feature type="region of interest" description="Disordered" evidence="1">
    <location>
        <begin position="78"/>
        <end position="109"/>
    </location>
</feature>
<proteinExistence type="predicted"/>
<dbReference type="OrthoDB" id="1726086at2759"/>
<feature type="region of interest" description="Disordered" evidence="1">
    <location>
        <begin position="145"/>
        <end position="171"/>
    </location>
</feature>
<dbReference type="PANTHER" id="PTHR31280">
    <property type="entry name" value="PROTEIN UNC-13 HOMOLOG"/>
    <property type="match status" value="1"/>
</dbReference>
<evidence type="ECO:0000256" key="1">
    <source>
        <dbReference type="SAM" id="MobiDB-lite"/>
    </source>
</evidence>
<gene>
    <name evidence="2" type="ORF">Bca52824_045295</name>
</gene>
<organism evidence="2 3">
    <name type="scientific">Brassica carinata</name>
    <name type="common">Ethiopian mustard</name>
    <name type="synonym">Abyssinian cabbage</name>
    <dbReference type="NCBI Taxonomy" id="52824"/>
    <lineage>
        <taxon>Eukaryota</taxon>
        <taxon>Viridiplantae</taxon>
        <taxon>Streptophyta</taxon>
        <taxon>Embryophyta</taxon>
        <taxon>Tracheophyta</taxon>
        <taxon>Spermatophyta</taxon>
        <taxon>Magnoliopsida</taxon>
        <taxon>eudicotyledons</taxon>
        <taxon>Gunneridae</taxon>
        <taxon>Pentapetalae</taxon>
        <taxon>rosids</taxon>
        <taxon>malvids</taxon>
        <taxon>Brassicales</taxon>
        <taxon>Brassicaceae</taxon>
        <taxon>Brassiceae</taxon>
        <taxon>Brassica</taxon>
    </lineage>
</organism>
<keyword evidence="3" id="KW-1185">Reference proteome</keyword>